<sequence>MFKSLNISHIITFIKNNVKVTILSRVKDLDRALFNCDEFGPAFDTDLLVYVNDDDCLNEYNSSGCKQRSYEKKIKDSIKFSIDDYEVFQIMK</sequence>
<name>A0A2N0S5U6_9GLOM</name>
<dbReference type="VEuPathDB" id="FungiDB:RhiirA1_532337"/>
<organism evidence="1 2">
    <name type="scientific">Rhizophagus irregularis</name>
    <dbReference type="NCBI Taxonomy" id="588596"/>
    <lineage>
        <taxon>Eukaryota</taxon>
        <taxon>Fungi</taxon>
        <taxon>Fungi incertae sedis</taxon>
        <taxon>Mucoromycota</taxon>
        <taxon>Glomeromycotina</taxon>
        <taxon>Glomeromycetes</taxon>
        <taxon>Glomerales</taxon>
        <taxon>Glomeraceae</taxon>
        <taxon>Rhizophagus</taxon>
    </lineage>
</organism>
<accession>A0A2N0S5U6</accession>
<dbReference type="AlphaFoldDB" id="A0A2N0S5U6"/>
<gene>
    <name evidence="1" type="ORF">RhiirA1_532337</name>
</gene>
<reference evidence="1 2" key="1">
    <citation type="submission" date="2017-10" db="EMBL/GenBank/DDBJ databases">
        <title>Extensive intraspecific genome diversity in a model arbuscular mycorrhizal fungus.</title>
        <authorList>
            <person name="Chen E.C.H."/>
            <person name="Morin E."/>
            <person name="Baudet D."/>
            <person name="Noel J."/>
            <person name="Ndikumana S."/>
            <person name="Charron P."/>
            <person name="St-Onge C."/>
            <person name="Giorgi J."/>
            <person name="Grigoriev I.V."/>
            <person name="Roux C."/>
            <person name="Martin F.M."/>
            <person name="Corradi N."/>
        </authorList>
    </citation>
    <scope>NUCLEOTIDE SEQUENCE [LARGE SCALE GENOMIC DNA]</scope>
    <source>
        <strain evidence="1 2">A1</strain>
    </source>
</reference>
<proteinExistence type="predicted"/>
<dbReference type="VEuPathDB" id="FungiDB:RhiirFUN_013113"/>
<dbReference type="Proteomes" id="UP000232688">
    <property type="component" value="Unassembled WGS sequence"/>
</dbReference>
<comment type="caution">
    <text evidence="1">The sequence shown here is derived from an EMBL/GenBank/DDBJ whole genome shotgun (WGS) entry which is preliminary data.</text>
</comment>
<reference evidence="1 2" key="2">
    <citation type="submission" date="2017-10" db="EMBL/GenBank/DDBJ databases">
        <title>Genome analyses suggest a sexual origin of heterokaryosis in a supposedly ancient asexual fungus.</title>
        <authorList>
            <person name="Corradi N."/>
            <person name="Sedzielewska K."/>
            <person name="Noel J."/>
            <person name="Charron P."/>
            <person name="Farinelli L."/>
            <person name="Marton T."/>
            <person name="Kruger M."/>
            <person name="Pelin A."/>
            <person name="Brachmann A."/>
            <person name="Corradi N."/>
        </authorList>
    </citation>
    <scope>NUCLEOTIDE SEQUENCE [LARGE SCALE GENOMIC DNA]</scope>
    <source>
        <strain evidence="1 2">A1</strain>
    </source>
</reference>
<dbReference type="EMBL" id="LLXH01000194">
    <property type="protein sequence ID" value="PKC70928.1"/>
    <property type="molecule type" value="Genomic_DNA"/>
</dbReference>
<evidence type="ECO:0000313" key="2">
    <source>
        <dbReference type="Proteomes" id="UP000232688"/>
    </source>
</evidence>
<protein>
    <submittedName>
        <fullName evidence="1">Uncharacterized protein</fullName>
    </submittedName>
</protein>
<evidence type="ECO:0000313" key="1">
    <source>
        <dbReference type="EMBL" id="PKC70928.1"/>
    </source>
</evidence>